<feature type="domain" description="ABC transporter" evidence="4">
    <location>
        <begin position="343"/>
        <end position="556"/>
    </location>
</feature>
<dbReference type="AlphaFoldDB" id="A0A1G2QI57"/>
<dbReference type="GO" id="GO:0005524">
    <property type="term" value="F:ATP binding"/>
    <property type="evidence" value="ECO:0007669"/>
    <property type="project" value="UniProtKB-KW"/>
</dbReference>
<gene>
    <name evidence="5" type="ORF">A2589_00155</name>
</gene>
<evidence type="ECO:0000256" key="1">
    <source>
        <dbReference type="ARBA" id="ARBA00022741"/>
    </source>
</evidence>
<dbReference type="NCBIfam" id="NF000355">
    <property type="entry name" value="ribo_prot_ABC_F"/>
    <property type="match status" value="1"/>
</dbReference>
<dbReference type="PROSITE" id="PS50893">
    <property type="entry name" value="ABC_TRANSPORTER_2"/>
    <property type="match status" value="2"/>
</dbReference>
<dbReference type="InterPro" id="IPR003593">
    <property type="entry name" value="AAA+_ATPase"/>
</dbReference>
<dbReference type="InterPro" id="IPR017871">
    <property type="entry name" value="ABC_transporter-like_CS"/>
</dbReference>
<evidence type="ECO:0000313" key="6">
    <source>
        <dbReference type="Proteomes" id="UP000177838"/>
    </source>
</evidence>
<protein>
    <recommendedName>
        <fullName evidence="4">ABC transporter domain-containing protein</fullName>
    </recommendedName>
</protein>
<organism evidence="5 6">
    <name type="scientific">Candidatus Vogelbacteria bacterium RIFOXYD1_FULL_46_19</name>
    <dbReference type="NCBI Taxonomy" id="1802439"/>
    <lineage>
        <taxon>Bacteria</taxon>
        <taxon>Candidatus Vogeliibacteriota</taxon>
    </lineage>
</organism>
<dbReference type="GO" id="GO:0016887">
    <property type="term" value="F:ATP hydrolysis activity"/>
    <property type="evidence" value="ECO:0007669"/>
    <property type="project" value="InterPro"/>
</dbReference>
<sequence length="558" mass="61959">MIQAKHIQKNYGSLTVLADVSFSLAKGQKVALVGDNGTGKTTILKIVAGLVEPDAGEIELAKNTCIGYLPQDTSLSGDETISEYLRRITGVDALEQKLETLASQLEDKAKSDEYGEAHHQYERLDGYAFEHHIKVMLAGFGLENVGIDHRLSDLSSGQKSKVALAGILLKGVDLLLLDEPTNNLDLPALIWLEDFLRKSDAACIVISHDRRFLDRVVRKILELDRHTRVLNISGGTYSDYLAMVAKRIARQKEEYRLQREEIERLSDQARQQRAASAKGSNWQGSDNDKFLRGFKRDRAGGSGRKAKVIEKRIDQMEKVEKPIERDPFEIPLKAEVGPGTLDIRLVDVVAGYPEGFTIGPMSFEARYGSRVGIMGLNGTGKSTLLKTITGQLVARGGTIEIGSGVKIGNMMQEHESLPRDRTLLEFLKERAGFREQDSYAKLARFGFEESQVKQPIGTLSPGGRARLLLALFSAQSVNVLVLDEPTNHLDLEALEALEETIEAYRGTILLVSHDRYFLEKARLDSTYTLSEGVLTRIPDYKTYVAQAEERASQLLKSL</sequence>
<keyword evidence="2" id="KW-0067">ATP-binding</keyword>
<dbReference type="PROSITE" id="PS00211">
    <property type="entry name" value="ABC_TRANSPORTER_1"/>
    <property type="match status" value="1"/>
</dbReference>
<accession>A0A1G2QI57</accession>
<reference evidence="5 6" key="1">
    <citation type="journal article" date="2016" name="Nat. Commun.">
        <title>Thousands of microbial genomes shed light on interconnected biogeochemical processes in an aquifer system.</title>
        <authorList>
            <person name="Anantharaman K."/>
            <person name="Brown C.T."/>
            <person name="Hug L.A."/>
            <person name="Sharon I."/>
            <person name="Castelle C.J."/>
            <person name="Probst A.J."/>
            <person name="Thomas B.C."/>
            <person name="Singh A."/>
            <person name="Wilkins M.J."/>
            <person name="Karaoz U."/>
            <person name="Brodie E.L."/>
            <person name="Williams K.H."/>
            <person name="Hubbard S.S."/>
            <person name="Banfield J.F."/>
        </authorList>
    </citation>
    <scope>NUCLEOTIDE SEQUENCE [LARGE SCALE GENOMIC DNA]</scope>
</reference>
<keyword evidence="1" id="KW-0547">Nucleotide-binding</keyword>
<evidence type="ECO:0000313" key="5">
    <source>
        <dbReference type="EMBL" id="OHA60088.1"/>
    </source>
</evidence>
<dbReference type="STRING" id="1802439.A2589_00155"/>
<dbReference type="EMBL" id="MHTK01000002">
    <property type="protein sequence ID" value="OHA60088.1"/>
    <property type="molecule type" value="Genomic_DNA"/>
</dbReference>
<feature type="coiled-coil region" evidence="3">
    <location>
        <begin position="245"/>
        <end position="275"/>
    </location>
</feature>
<dbReference type="PANTHER" id="PTHR42855">
    <property type="entry name" value="ABC TRANSPORTER ATP-BINDING SUBUNIT"/>
    <property type="match status" value="1"/>
</dbReference>
<dbReference type="Pfam" id="PF00005">
    <property type="entry name" value="ABC_tran"/>
    <property type="match status" value="2"/>
</dbReference>
<dbReference type="SMART" id="SM00382">
    <property type="entry name" value="AAA"/>
    <property type="match status" value="2"/>
</dbReference>
<dbReference type="InterPro" id="IPR027417">
    <property type="entry name" value="P-loop_NTPase"/>
</dbReference>
<keyword evidence="3" id="KW-0175">Coiled coil</keyword>
<evidence type="ECO:0000259" key="4">
    <source>
        <dbReference type="PROSITE" id="PS50893"/>
    </source>
</evidence>
<dbReference type="PANTHER" id="PTHR42855:SF2">
    <property type="entry name" value="DRUG RESISTANCE ABC TRANSPORTER,ATP-BINDING PROTEIN"/>
    <property type="match status" value="1"/>
</dbReference>
<dbReference type="InterPro" id="IPR003439">
    <property type="entry name" value="ABC_transporter-like_ATP-bd"/>
</dbReference>
<dbReference type="Proteomes" id="UP000177838">
    <property type="component" value="Unassembled WGS sequence"/>
</dbReference>
<comment type="caution">
    <text evidence="5">The sequence shown here is derived from an EMBL/GenBank/DDBJ whole genome shotgun (WGS) entry which is preliminary data.</text>
</comment>
<dbReference type="Gene3D" id="3.40.50.300">
    <property type="entry name" value="P-loop containing nucleotide triphosphate hydrolases"/>
    <property type="match status" value="2"/>
</dbReference>
<proteinExistence type="predicted"/>
<dbReference type="FunFam" id="3.40.50.300:FF:000011">
    <property type="entry name" value="Putative ABC transporter ATP-binding component"/>
    <property type="match status" value="1"/>
</dbReference>
<name>A0A1G2QI57_9BACT</name>
<dbReference type="InterPro" id="IPR051309">
    <property type="entry name" value="ABCF_ATPase"/>
</dbReference>
<feature type="domain" description="ABC transporter" evidence="4">
    <location>
        <begin position="2"/>
        <end position="250"/>
    </location>
</feature>
<dbReference type="SUPFAM" id="SSF52540">
    <property type="entry name" value="P-loop containing nucleoside triphosphate hydrolases"/>
    <property type="match status" value="2"/>
</dbReference>
<evidence type="ECO:0000256" key="2">
    <source>
        <dbReference type="ARBA" id="ARBA00022840"/>
    </source>
</evidence>
<evidence type="ECO:0000256" key="3">
    <source>
        <dbReference type="SAM" id="Coils"/>
    </source>
</evidence>
<dbReference type="CDD" id="cd03221">
    <property type="entry name" value="ABCF_EF-3"/>
    <property type="match status" value="2"/>
</dbReference>